<feature type="region of interest" description="Disordered" evidence="6">
    <location>
        <begin position="21"/>
        <end position="71"/>
    </location>
</feature>
<dbReference type="Pfam" id="PF12309">
    <property type="entry name" value="KBP_C"/>
    <property type="match status" value="1"/>
</dbReference>
<evidence type="ECO:0000313" key="9">
    <source>
        <dbReference type="Proteomes" id="UP000663829"/>
    </source>
</evidence>
<reference evidence="7" key="1">
    <citation type="submission" date="2021-02" db="EMBL/GenBank/DDBJ databases">
        <authorList>
            <person name="Nowell W R."/>
        </authorList>
    </citation>
    <scope>NUCLEOTIDE SEQUENCE</scope>
</reference>
<organism evidence="7 9">
    <name type="scientific">Didymodactylos carnosus</name>
    <dbReference type="NCBI Taxonomy" id="1234261"/>
    <lineage>
        <taxon>Eukaryota</taxon>
        <taxon>Metazoa</taxon>
        <taxon>Spiralia</taxon>
        <taxon>Gnathifera</taxon>
        <taxon>Rotifera</taxon>
        <taxon>Eurotatoria</taxon>
        <taxon>Bdelloidea</taxon>
        <taxon>Philodinida</taxon>
        <taxon>Philodinidae</taxon>
        <taxon>Didymodactylos</taxon>
    </lineage>
</organism>
<dbReference type="GO" id="GO:0005856">
    <property type="term" value="C:cytoskeleton"/>
    <property type="evidence" value="ECO:0007669"/>
    <property type="project" value="UniProtKB-SubCell"/>
</dbReference>
<evidence type="ECO:0000313" key="7">
    <source>
        <dbReference type="EMBL" id="CAF1099228.1"/>
    </source>
</evidence>
<evidence type="ECO:0000256" key="1">
    <source>
        <dbReference type="ARBA" id="ARBA00004245"/>
    </source>
</evidence>
<keyword evidence="5" id="KW-0206">Cytoskeleton</keyword>
<comment type="similarity">
    <text evidence="2">Belongs to the KIF-binding protein family.</text>
</comment>
<dbReference type="Proteomes" id="UP000681722">
    <property type="component" value="Unassembled WGS sequence"/>
</dbReference>
<evidence type="ECO:0000256" key="5">
    <source>
        <dbReference type="ARBA" id="ARBA00023212"/>
    </source>
</evidence>
<dbReference type="PANTHER" id="PTHR46321:SF1">
    <property type="entry name" value="KIF-BINDING PROTEIN"/>
    <property type="match status" value="1"/>
</dbReference>
<keyword evidence="4" id="KW-0963">Cytoplasm</keyword>
<evidence type="ECO:0000256" key="4">
    <source>
        <dbReference type="ARBA" id="ARBA00022490"/>
    </source>
</evidence>
<dbReference type="EMBL" id="CAJNOQ010005452">
    <property type="protein sequence ID" value="CAF1099228.1"/>
    <property type="molecule type" value="Genomic_DNA"/>
</dbReference>
<gene>
    <name evidence="7" type="ORF">GPM918_LOCUS18660</name>
    <name evidence="8" type="ORF">SRO942_LOCUS18657</name>
</gene>
<dbReference type="EMBL" id="CAJOBC010005452">
    <property type="protein sequence ID" value="CAF3864267.1"/>
    <property type="molecule type" value="Genomic_DNA"/>
</dbReference>
<comment type="subcellular location">
    <subcellularLocation>
        <location evidence="1">Cytoplasm</location>
        <location evidence="1">Cytoskeleton</location>
    </subcellularLocation>
</comment>
<accession>A0A814NYT0</accession>
<feature type="non-terminal residue" evidence="7">
    <location>
        <position position="1"/>
    </location>
</feature>
<dbReference type="InterPro" id="IPR022083">
    <property type="entry name" value="KBP"/>
</dbReference>
<evidence type="ECO:0000256" key="6">
    <source>
        <dbReference type="SAM" id="MobiDB-lite"/>
    </source>
</evidence>
<dbReference type="Proteomes" id="UP000663829">
    <property type="component" value="Unassembled WGS sequence"/>
</dbReference>
<dbReference type="PANTHER" id="PTHR46321">
    <property type="entry name" value="KIF1-BINDING PROTEIN"/>
    <property type="match status" value="1"/>
</dbReference>
<evidence type="ECO:0000256" key="3">
    <source>
        <dbReference type="ARBA" id="ARBA00016840"/>
    </source>
</evidence>
<keyword evidence="9" id="KW-1185">Reference proteome</keyword>
<protein>
    <recommendedName>
        <fullName evidence="3">KIF-binding protein</fullName>
    </recommendedName>
</protein>
<dbReference type="AlphaFoldDB" id="A0A814NYT0"/>
<name>A0A814NYT0_9BILA</name>
<proteinExistence type="inferred from homology"/>
<sequence length="287" mass="32875">ARNEELGCILEMKYIIRKTSRTIPSKAPAKTTSNRPSGRTAGGNEPLGSPNSSTTTQQKSENTKPDLNTTSVKSLNRDLLALLSTRVETGDASLDVTIRGVRFREPQFRGEQTVSDDDNPLTNGFDDLDIIYDKTTNTPRTFVMKDNVTKSETNISTSTDFSQRLLRAADNDLNPNEIISKKLVESKFHFKIKKDNIEKYEQEYITAIYVLDYEQARHVFLFGLNQLNKSKEYYVLDGFVTDYVEIYQDISQLYNKLVFFELDIERQCKMHKLRIDLISPLCNELNE</sequence>
<evidence type="ECO:0000256" key="2">
    <source>
        <dbReference type="ARBA" id="ARBA00010305"/>
    </source>
</evidence>
<feature type="compositionally biased region" description="Polar residues" evidence="6">
    <location>
        <begin position="49"/>
        <end position="71"/>
    </location>
</feature>
<dbReference type="OrthoDB" id="409897at2759"/>
<comment type="caution">
    <text evidence="7">The sequence shown here is derived from an EMBL/GenBank/DDBJ whole genome shotgun (WGS) entry which is preliminary data.</text>
</comment>
<evidence type="ECO:0000313" key="8">
    <source>
        <dbReference type="EMBL" id="CAF3864267.1"/>
    </source>
</evidence>